<protein>
    <submittedName>
        <fullName evidence="1">Uncharacterized protein</fullName>
    </submittedName>
</protein>
<proteinExistence type="predicted"/>
<organism evidence="1 2">
    <name type="scientific">Fusarium solani subsp. cucurbitae</name>
    <name type="common">Neocosmosporum cucurbitae</name>
    <dbReference type="NCBI Taxonomy" id="2747967"/>
    <lineage>
        <taxon>Eukaryota</taxon>
        <taxon>Fungi</taxon>
        <taxon>Dikarya</taxon>
        <taxon>Ascomycota</taxon>
        <taxon>Pezizomycotina</taxon>
        <taxon>Sordariomycetes</taxon>
        <taxon>Hypocreomycetidae</taxon>
        <taxon>Hypocreales</taxon>
        <taxon>Nectriaceae</taxon>
        <taxon>Fusarium</taxon>
        <taxon>Fusarium solani species complex</taxon>
    </lineage>
</organism>
<sequence length="155" mass="17434">MFIQYHSHYCYRKRVISTCLATLPRCPYLAHHLSPFMVTSHWHLLAILGQRDANTRWMPTISLQYIRPPAAALMALAKWQSGENDDDSTRLTPTSEHRVPLLAAHDLLKQLPPPACSSLWKSELGSLGQAAHSQQRNPHAQTVGAMSCLQLEART</sequence>
<gene>
    <name evidence="1" type="ORF">LCI18_007984</name>
</gene>
<evidence type="ECO:0000313" key="1">
    <source>
        <dbReference type="EMBL" id="UPK97049.1"/>
    </source>
</evidence>
<evidence type="ECO:0000313" key="2">
    <source>
        <dbReference type="Proteomes" id="UP000830768"/>
    </source>
</evidence>
<dbReference type="EMBL" id="CP090035">
    <property type="protein sequence ID" value="UPK97049.1"/>
    <property type="molecule type" value="Genomic_DNA"/>
</dbReference>
<name>A0ACD3Z720_FUSSC</name>
<dbReference type="Proteomes" id="UP000830768">
    <property type="component" value="Chromosome 6"/>
</dbReference>
<accession>A0ACD3Z720</accession>
<keyword evidence="2" id="KW-1185">Reference proteome</keyword>
<reference evidence="1" key="1">
    <citation type="submission" date="2021-11" db="EMBL/GenBank/DDBJ databases">
        <title>Fusarium solani-melongenae Genome sequencing and assembly.</title>
        <authorList>
            <person name="Xie S."/>
            <person name="Huang L."/>
            <person name="Zhang X."/>
        </authorList>
    </citation>
    <scope>NUCLEOTIDE SEQUENCE</scope>
    <source>
        <strain evidence="1">CRI 24-3</strain>
    </source>
</reference>